<gene>
    <name evidence="2" type="ORF">IPP58_12170</name>
</gene>
<protein>
    <submittedName>
        <fullName evidence="2">YcxB family protein</fullName>
    </submittedName>
</protein>
<dbReference type="AlphaFoldDB" id="A0A9D7SI00"/>
<name>A0A9D7SI00_9BACT</name>
<sequence length="71" mass="8125">MTLDDEGLTLRTPSSEGGLPWSAFSRIQRHSGFWIFTINRAQAVIFPERAMDESASLELTRFLQERKLLKA</sequence>
<comment type="caution">
    <text evidence="2">The sequence shown here is derived from an EMBL/GenBank/DDBJ whole genome shotgun (WGS) entry which is preliminary data.</text>
</comment>
<dbReference type="InterPro" id="IPR025588">
    <property type="entry name" value="YcxB-like_C"/>
</dbReference>
<evidence type="ECO:0000313" key="2">
    <source>
        <dbReference type="EMBL" id="MBK9797228.1"/>
    </source>
</evidence>
<accession>A0A9D7SI00</accession>
<evidence type="ECO:0000313" key="3">
    <source>
        <dbReference type="Proteomes" id="UP000886657"/>
    </source>
</evidence>
<dbReference type="Proteomes" id="UP000886657">
    <property type="component" value="Unassembled WGS sequence"/>
</dbReference>
<proteinExistence type="predicted"/>
<organism evidence="2 3">
    <name type="scientific">Candidatus Geothrix skivensis</name>
    <dbReference type="NCBI Taxonomy" id="2954439"/>
    <lineage>
        <taxon>Bacteria</taxon>
        <taxon>Pseudomonadati</taxon>
        <taxon>Acidobacteriota</taxon>
        <taxon>Holophagae</taxon>
        <taxon>Holophagales</taxon>
        <taxon>Holophagaceae</taxon>
        <taxon>Geothrix</taxon>
    </lineage>
</organism>
<reference evidence="2" key="1">
    <citation type="submission" date="2020-10" db="EMBL/GenBank/DDBJ databases">
        <title>Connecting structure to function with the recovery of over 1000 high-quality activated sludge metagenome-assembled genomes encoding full-length rRNA genes using long-read sequencing.</title>
        <authorList>
            <person name="Singleton C.M."/>
            <person name="Petriglieri F."/>
            <person name="Kristensen J.M."/>
            <person name="Kirkegaard R.H."/>
            <person name="Michaelsen T.Y."/>
            <person name="Andersen M.H."/>
            <person name="Karst S.M."/>
            <person name="Dueholm M.S."/>
            <person name="Nielsen P.H."/>
            <person name="Albertsen M."/>
        </authorList>
    </citation>
    <scope>NUCLEOTIDE SEQUENCE</scope>
    <source>
        <strain evidence="2">Skiv_18-Q3-R9-52_MAXAC.067</strain>
    </source>
</reference>
<dbReference type="EMBL" id="JADKIO010000009">
    <property type="protein sequence ID" value="MBK9797228.1"/>
    <property type="molecule type" value="Genomic_DNA"/>
</dbReference>
<evidence type="ECO:0000259" key="1">
    <source>
        <dbReference type="Pfam" id="PF14317"/>
    </source>
</evidence>
<feature type="domain" description="YcxB-like C-terminal" evidence="1">
    <location>
        <begin position="3"/>
        <end position="59"/>
    </location>
</feature>
<dbReference type="Pfam" id="PF14317">
    <property type="entry name" value="YcxB"/>
    <property type="match status" value="1"/>
</dbReference>